<dbReference type="AlphaFoldDB" id="A0A7C8N2D9"/>
<evidence type="ECO:0000256" key="1">
    <source>
        <dbReference type="SAM" id="Phobius"/>
    </source>
</evidence>
<evidence type="ECO:0000313" key="3">
    <source>
        <dbReference type="Proteomes" id="UP000475325"/>
    </source>
</evidence>
<reference evidence="2 3" key="1">
    <citation type="submission" date="2019-06" db="EMBL/GenBank/DDBJ databases">
        <authorList>
            <person name="Palmer J.M."/>
        </authorList>
    </citation>
    <scope>NUCLEOTIDE SEQUENCE [LARGE SCALE GENOMIC DNA]</scope>
    <source>
        <strain evidence="2 3">TWF102</strain>
    </source>
</reference>
<name>A0A7C8N2D9_ORBOL</name>
<comment type="caution">
    <text evidence="2">The sequence shown here is derived from an EMBL/GenBank/DDBJ whole genome shotgun (WGS) entry which is preliminary data.</text>
</comment>
<dbReference type="Proteomes" id="UP000475325">
    <property type="component" value="Unassembled WGS sequence"/>
</dbReference>
<dbReference type="EMBL" id="WIQW01000124">
    <property type="protein sequence ID" value="KAF3081657.1"/>
    <property type="molecule type" value="Genomic_DNA"/>
</dbReference>
<accession>A0A7C8N2D9</accession>
<keyword evidence="1" id="KW-0812">Transmembrane</keyword>
<gene>
    <name evidence="2" type="ORF">TWF102_001613</name>
</gene>
<feature type="transmembrane region" description="Helical" evidence="1">
    <location>
        <begin position="26"/>
        <end position="58"/>
    </location>
</feature>
<keyword evidence="1" id="KW-1133">Transmembrane helix</keyword>
<proteinExistence type="predicted"/>
<organism evidence="2 3">
    <name type="scientific">Orbilia oligospora</name>
    <name type="common">Nematode-trapping fungus</name>
    <name type="synonym">Arthrobotrys oligospora</name>
    <dbReference type="NCBI Taxonomy" id="2813651"/>
    <lineage>
        <taxon>Eukaryota</taxon>
        <taxon>Fungi</taxon>
        <taxon>Dikarya</taxon>
        <taxon>Ascomycota</taxon>
        <taxon>Pezizomycotina</taxon>
        <taxon>Orbiliomycetes</taxon>
        <taxon>Orbiliales</taxon>
        <taxon>Orbiliaceae</taxon>
        <taxon>Orbilia</taxon>
    </lineage>
</organism>
<keyword evidence="1" id="KW-0472">Membrane</keyword>
<evidence type="ECO:0000313" key="2">
    <source>
        <dbReference type="EMBL" id="KAF3081657.1"/>
    </source>
</evidence>
<sequence>MDLDLYYLGNSNFALQFYVQLQLSHFFVLFILFILLPFSFCFSFCFFFFFLFFFQLFLDWNSLARPSSSHRIHFRFPFFLLLPLPDLTSSDTRRLVTILEHPLSGVSYIPYMYIRIETKVVQHQSSRLQFFLLVVLPQFGQSYSLVPWYHLIL</sequence>
<protein>
    <submittedName>
        <fullName evidence="2">Uncharacterized protein</fullName>
    </submittedName>
</protein>